<accession>A0ABR1BHE3</accession>
<dbReference type="EMBL" id="JAVFWL010000001">
    <property type="protein sequence ID" value="KAK6725931.1"/>
    <property type="molecule type" value="Genomic_DNA"/>
</dbReference>
<keyword evidence="2" id="KW-1185">Reference proteome</keyword>
<comment type="caution">
    <text evidence="1">The sequence shown here is derived from an EMBL/GenBank/DDBJ whole genome shotgun (WGS) entry which is preliminary data.</text>
</comment>
<protein>
    <submittedName>
        <fullName evidence="1">Uncharacterized protein</fullName>
    </submittedName>
</protein>
<evidence type="ECO:0000313" key="1">
    <source>
        <dbReference type="EMBL" id="KAK6725931.1"/>
    </source>
</evidence>
<reference evidence="1 2" key="1">
    <citation type="submission" date="2023-08" db="EMBL/GenBank/DDBJ databases">
        <title>A Necator americanus chromosomal reference genome.</title>
        <authorList>
            <person name="Ilik V."/>
            <person name="Petrzelkova K.J."/>
            <person name="Pardy F."/>
            <person name="Fuh T."/>
            <person name="Niatou-Singa F.S."/>
            <person name="Gouil Q."/>
            <person name="Baker L."/>
            <person name="Ritchie M.E."/>
            <person name="Jex A.R."/>
            <person name="Gazzola D."/>
            <person name="Li H."/>
            <person name="Toshio Fujiwara R."/>
            <person name="Zhan B."/>
            <person name="Aroian R.V."/>
            <person name="Pafco B."/>
            <person name="Schwarz E.M."/>
        </authorList>
    </citation>
    <scope>NUCLEOTIDE SEQUENCE [LARGE SCALE GENOMIC DNA]</scope>
    <source>
        <strain evidence="1 2">Aroian</strain>
        <tissue evidence="1">Whole animal</tissue>
    </source>
</reference>
<evidence type="ECO:0000313" key="2">
    <source>
        <dbReference type="Proteomes" id="UP001303046"/>
    </source>
</evidence>
<proteinExistence type="predicted"/>
<sequence length="164" mass="18594">MEELLAPARPVRLSTGVKVIKVRVMYSCCSATRPYDITSCAPFDGPASPSPLVQSFNTPFTFLATVPSNPFQWMSAPIWYPMISSYPVISAQTVTPYQTWTSAYSYAWPKYPAIPRIEVRNVARSVTRETSHFSSTSRRYTGIPVKRLQKNLEKRKNVHRKTTV</sequence>
<organism evidence="1 2">
    <name type="scientific">Necator americanus</name>
    <name type="common">Human hookworm</name>
    <dbReference type="NCBI Taxonomy" id="51031"/>
    <lineage>
        <taxon>Eukaryota</taxon>
        <taxon>Metazoa</taxon>
        <taxon>Ecdysozoa</taxon>
        <taxon>Nematoda</taxon>
        <taxon>Chromadorea</taxon>
        <taxon>Rhabditida</taxon>
        <taxon>Rhabditina</taxon>
        <taxon>Rhabditomorpha</taxon>
        <taxon>Strongyloidea</taxon>
        <taxon>Ancylostomatidae</taxon>
        <taxon>Bunostominae</taxon>
        <taxon>Necator</taxon>
    </lineage>
</organism>
<gene>
    <name evidence="1" type="primary">Necator_chrI.g442</name>
    <name evidence="1" type="ORF">RB195_004320</name>
</gene>
<dbReference type="Proteomes" id="UP001303046">
    <property type="component" value="Unassembled WGS sequence"/>
</dbReference>
<name>A0ABR1BHE3_NECAM</name>